<proteinExistence type="predicted"/>
<gene>
    <name evidence="1" type="ORF">AXG93_1163s1060</name>
</gene>
<comment type="caution">
    <text evidence="1">The sequence shown here is derived from an EMBL/GenBank/DDBJ whole genome shotgun (WGS) entry which is preliminary data.</text>
</comment>
<dbReference type="EMBL" id="LVLJ01002405">
    <property type="protein sequence ID" value="OAE25071.1"/>
    <property type="molecule type" value="Genomic_DNA"/>
</dbReference>
<protein>
    <submittedName>
        <fullName evidence="1">Uncharacterized protein</fullName>
    </submittedName>
</protein>
<keyword evidence="2" id="KW-1185">Reference proteome</keyword>
<evidence type="ECO:0000313" key="1">
    <source>
        <dbReference type="EMBL" id="OAE25071.1"/>
    </source>
</evidence>
<name>A0A176VXJ4_MARPO</name>
<dbReference type="Proteomes" id="UP000077202">
    <property type="component" value="Unassembled WGS sequence"/>
</dbReference>
<evidence type="ECO:0000313" key="2">
    <source>
        <dbReference type="Proteomes" id="UP000077202"/>
    </source>
</evidence>
<sequence>MRLMIAAEQKRFLLQTHAANGDESLGVNEVDTDQENTQLVLLLKRAYRPVPMKLKSTNVRACTKMKARRLIIDDDSSTEGSVAALQGRPTSAEWAELEAGVVGTEEEGPSERSLWSSERSLWSLEWKPLAFDL</sequence>
<reference evidence="1" key="1">
    <citation type="submission" date="2016-03" db="EMBL/GenBank/DDBJ databases">
        <title>Mechanisms controlling the formation of the plant cell surface in tip-growing cells are functionally conserved among land plants.</title>
        <authorList>
            <person name="Honkanen S."/>
            <person name="Jones V.A."/>
            <person name="Morieri G."/>
            <person name="Champion C."/>
            <person name="Hetherington A.J."/>
            <person name="Kelly S."/>
            <person name="Saint-Marcoux D."/>
            <person name="Proust H."/>
            <person name="Prescott H."/>
            <person name="Dolan L."/>
        </authorList>
    </citation>
    <scope>NUCLEOTIDE SEQUENCE [LARGE SCALE GENOMIC DNA]</scope>
    <source>
        <tissue evidence="1">Whole gametophyte</tissue>
    </source>
</reference>
<dbReference type="AlphaFoldDB" id="A0A176VXJ4"/>
<accession>A0A176VXJ4</accession>
<organism evidence="1 2">
    <name type="scientific">Marchantia polymorpha subsp. ruderalis</name>
    <dbReference type="NCBI Taxonomy" id="1480154"/>
    <lineage>
        <taxon>Eukaryota</taxon>
        <taxon>Viridiplantae</taxon>
        <taxon>Streptophyta</taxon>
        <taxon>Embryophyta</taxon>
        <taxon>Marchantiophyta</taxon>
        <taxon>Marchantiopsida</taxon>
        <taxon>Marchantiidae</taxon>
        <taxon>Marchantiales</taxon>
        <taxon>Marchantiaceae</taxon>
        <taxon>Marchantia</taxon>
    </lineage>
</organism>